<protein>
    <recommendedName>
        <fullName evidence="2">DUF3108 domain-containing protein</fullName>
    </recommendedName>
</protein>
<feature type="domain" description="DUF3108" evidence="2">
    <location>
        <begin position="136"/>
        <end position="186"/>
    </location>
</feature>
<dbReference type="Pfam" id="PF21347">
    <property type="entry name" value="DUF3108_like"/>
    <property type="match status" value="1"/>
</dbReference>
<dbReference type="Gene3D" id="2.40.360.20">
    <property type="match status" value="1"/>
</dbReference>
<reference evidence="3 4" key="1">
    <citation type="submission" date="2019-05" db="EMBL/GenBank/DDBJ databases">
        <authorList>
            <consortium name="Science for Life Laboratories"/>
        </authorList>
    </citation>
    <scope>NUCLEOTIDE SEQUENCE [LARGE SCALE GENOMIC DNA]</scope>
    <source>
        <strain evidence="3">Soil9</strain>
    </source>
</reference>
<accession>A0A6P2CWB3</accession>
<dbReference type="InterPro" id="IPR049279">
    <property type="entry name" value="DUF3108-like"/>
</dbReference>
<name>A0A6P2CWB3_9BACT</name>
<keyword evidence="4" id="KW-1185">Reference proteome</keyword>
<sequence>MIRLIVVLFTPVALIGLAPAAPVPKHLMPKEPLYYSVQKGTRWVYTDNGTDCEYEATDVKPLARDGWTVTVECVRNGAKSPDQKLEVSPRGLVLIESRGISAENPLCLLQRPTEPNAEWSYRRYNPGTTYDRGTMTVTGTEDVKVPAGAFRAVRVVHEVTVMRGDKPVHQLRVTSWYAPDVGLVKATGEGYKLELKSFTPGKG</sequence>
<gene>
    <name evidence="3" type="ORF">SOIL9_44430</name>
</gene>
<dbReference type="EMBL" id="LR593886">
    <property type="protein sequence ID" value="VTR93271.1"/>
    <property type="molecule type" value="Genomic_DNA"/>
</dbReference>
<dbReference type="KEGG" id="gms:SOIL9_44430"/>
<evidence type="ECO:0000259" key="2">
    <source>
        <dbReference type="Pfam" id="PF21347"/>
    </source>
</evidence>
<proteinExistence type="predicted"/>
<feature type="signal peptide" evidence="1">
    <location>
        <begin position="1"/>
        <end position="20"/>
    </location>
</feature>
<evidence type="ECO:0000313" key="3">
    <source>
        <dbReference type="EMBL" id="VTR93271.1"/>
    </source>
</evidence>
<keyword evidence="1" id="KW-0732">Signal</keyword>
<dbReference type="AlphaFoldDB" id="A0A6P2CWB3"/>
<evidence type="ECO:0000313" key="4">
    <source>
        <dbReference type="Proteomes" id="UP000464178"/>
    </source>
</evidence>
<dbReference type="Proteomes" id="UP000464178">
    <property type="component" value="Chromosome"/>
</dbReference>
<feature type="chain" id="PRO_5026865274" description="DUF3108 domain-containing protein" evidence="1">
    <location>
        <begin position="21"/>
        <end position="203"/>
    </location>
</feature>
<organism evidence="3 4">
    <name type="scientific">Gemmata massiliana</name>
    <dbReference type="NCBI Taxonomy" id="1210884"/>
    <lineage>
        <taxon>Bacteria</taxon>
        <taxon>Pseudomonadati</taxon>
        <taxon>Planctomycetota</taxon>
        <taxon>Planctomycetia</taxon>
        <taxon>Gemmatales</taxon>
        <taxon>Gemmataceae</taxon>
        <taxon>Gemmata</taxon>
    </lineage>
</organism>
<evidence type="ECO:0000256" key="1">
    <source>
        <dbReference type="SAM" id="SignalP"/>
    </source>
</evidence>